<feature type="region of interest" description="Disordered" evidence="1">
    <location>
        <begin position="32"/>
        <end position="51"/>
    </location>
</feature>
<reference evidence="2" key="1">
    <citation type="submission" date="2021-02" db="EMBL/GenBank/DDBJ databases">
        <authorList>
            <person name="Dougan E. K."/>
            <person name="Rhodes N."/>
            <person name="Thang M."/>
            <person name="Chan C."/>
        </authorList>
    </citation>
    <scope>NUCLEOTIDE SEQUENCE</scope>
</reference>
<dbReference type="AlphaFoldDB" id="A0A813FRD0"/>
<organism evidence="2 3">
    <name type="scientific">Polarella glacialis</name>
    <name type="common">Dinoflagellate</name>
    <dbReference type="NCBI Taxonomy" id="89957"/>
    <lineage>
        <taxon>Eukaryota</taxon>
        <taxon>Sar</taxon>
        <taxon>Alveolata</taxon>
        <taxon>Dinophyceae</taxon>
        <taxon>Suessiales</taxon>
        <taxon>Suessiaceae</taxon>
        <taxon>Polarella</taxon>
    </lineage>
</organism>
<comment type="caution">
    <text evidence="2">The sequence shown here is derived from an EMBL/GenBank/DDBJ whole genome shotgun (WGS) entry which is preliminary data.</text>
</comment>
<accession>A0A813FRD0</accession>
<evidence type="ECO:0000313" key="3">
    <source>
        <dbReference type="Proteomes" id="UP000654075"/>
    </source>
</evidence>
<dbReference type="Proteomes" id="UP000654075">
    <property type="component" value="Unassembled WGS sequence"/>
</dbReference>
<evidence type="ECO:0000256" key="1">
    <source>
        <dbReference type="SAM" id="MobiDB-lite"/>
    </source>
</evidence>
<sequence length="94" mass="9989">TDLPALTSVEVDADPNFWEWAREWGSLRLAAAVPDPSDNVPPPPPANPLTKSQQIAVAPPLEDDVLLSMPSKELLAIGNARSEVAEVPALPALM</sequence>
<name>A0A813FRD0_POLGL</name>
<feature type="non-terminal residue" evidence="2">
    <location>
        <position position="94"/>
    </location>
</feature>
<protein>
    <submittedName>
        <fullName evidence="2">Uncharacterized protein</fullName>
    </submittedName>
</protein>
<evidence type="ECO:0000313" key="2">
    <source>
        <dbReference type="EMBL" id="CAE8616032.1"/>
    </source>
</evidence>
<dbReference type="EMBL" id="CAJNNV010025778">
    <property type="protein sequence ID" value="CAE8616032.1"/>
    <property type="molecule type" value="Genomic_DNA"/>
</dbReference>
<keyword evidence="3" id="KW-1185">Reference proteome</keyword>
<feature type="non-terminal residue" evidence="2">
    <location>
        <position position="1"/>
    </location>
</feature>
<gene>
    <name evidence="2" type="ORF">PGLA1383_LOCUS33738</name>
</gene>
<proteinExistence type="predicted"/>